<dbReference type="SUPFAM" id="SSF53335">
    <property type="entry name" value="S-adenosyl-L-methionine-dependent methyltransferases"/>
    <property type="match status" value="1"/>
</dbReference>
<keyword evidence="2" id="KW-0489">Methyltransferase</keyword>
<name>A0A7G9QAV3_9SPHI</name>
<protein>
    <submittedName>
        <fullName evidence="2">Methyltransferase domain-containing protein</fullName>
    </submittedName>
</protein>
<dbReference type="RefSeq" id="WP_187591200.1">
    <property type="nucleotide sequence ID" value="NZ_CP060723.1"/>
</dbReference>
<dbReference type="Gene3D" id="3.40.50.150">
    <property type="entry name" value="Vaccinia Virus protein VP39"/>
    <property type="match status" value="1"/>
</dbReference>
<dbReference type="EMBL" id="CP060723">
    <property type="protein sequence ID" value="QNN40478.1"/>
    <property type="molecule type" value="Genomic_DNA"/>
</dbReference>
<dbReference type="AlphaFoldDB" id="A0A7G9QAV3"/>
<dbReference type="InterPro" id="IPR013216">
    <property type="entry name" value="Methyltransf_11"/>
</dbReference>
<dbReference type="GO" id="GO:0008757">
    <property type="term" value="F:S-adenosylmethionine-dependent methyltransferase activity"/>
    <property type="evidence" value="ECO:0007669"/>
    <property type="project" value="InterPro"/>
</dbReference>
<evidence type="ECO:0000313" key="3">
    <source>
        <dbReference type="Proteomes" id="UP000515806"/>
    </source>
</evidence>
<keyword evidence="3" id="KW-1185">Reference proteome</keyword>
<feature type="domain" description="Methyltransferase type 11" evidence="1">
    <location>
        <begin position="42"/>
        <end position="137"/>
    </location>
</feature>
<dbReference type="Proteomes" id="UP000515806">
    <property type="component" value="Chromosome"/>
</dbReference>
<organism evidence="2 3">
    <name type="scientific">Pedobacter roseus</name>
    <dbReference type="NCBI Taxonomy" id="336820"/>
    <lineage>
        <taxon>Bacteria</taxon>
        <taxon>Pseudomonadati</taxon>
        <taxon>Bacteroidota</taxon>
        <taxon>Sphingobacteriia</taxon>
        <taxon>Sphingobacteriales</taxon>
        <taxon>Sphingobacteriaceae</taxon>
        <taxon>Pedobacter</taxon>
    </lineage>
</organism>
<keyword evidence="2" id="KW-0808">Transferase</keyword>
<dbReference type="KEGG" id="proe:H9L23_15135"/>
<evidence type="ECO:0000259" key="1">
    <source>
        <dbReference type="Pfam" id="PF08241"/>
    </source>
</evidence>
<gene>
    <name evidence="2" type="ORF">H9L23_15135</name>
</gene>
<dbReference type="GO" id="GO:0032259">
    <property type="term" value="P:methylation"/>
    <property type="evidence" value="ECO:0007669"/>
    <property type="project" value="UniProtKB-KW"/>
</dbReference>
<evidence type="ECO:0000313" key="2">
    <source>
        <dbReference type="EMBL" id="QNN40478.1"/>
    </source>
</evidence>
<dbReference type="InterPro" id="IPR029063">
    <property type="entry name" value="SAM-dependent_MTases_sf"/>
</dbReference>
<proteinExistence type="predicted"/>
<sequence>MEKQEDLNTLTLDQKFDVLPPKNTLIFKLLQHLPLKKEAKVLEIGLTNTEHLSYLFQKAETITYSGTYLTETAIKETFSTHEPAGNAVELIKTTDHGLDFGDNSFDCCFTANTIYFWPDPLKYLTESYRVLKPDGQMNLVFVEKNFGGHLPWTQFDFTFYEIDEVKTLFKQSGFVNIEVKKMTETIMDQNGKEISKPFIIISGQKK</sequence>
<dbReference type="Pfam" id="PF08241">
    <property type="entry name" value="Methyltransf_11"/>
    <property type="match status" value="1"/>
</dbReference>
<accession>A0A7G9QAV3</accession>
<reference evidence="2 3" key="1">
    <citation type="submission" date="2020-08" db="EMBL/GenBank/DDBJ databases">
        <title>Genome sequence of Pedobacter roseus KACC 11594T.</title>
        <authorList>
            <person name="Hyun D.-W."/>
            <person name="Bae J.-W."/>
        </authorList>
    </citation>
    <scope>NUCLEOTIDE SEQUENCE [LARGE SCALE GENOMIC DNA]</scope>
    <source>
        <strain evidence="2 3">KACC 11594</strain>
    </source>
</reference>